<sequence>MDQPNVSVGDRVLVNDRRGIVRFAGPIDGLSGIWVGIELDGPVGKNDGTVKGKRYFTCAPNHGLFVRPTAVTPLDEPVSPGPGGAASPVAPASPVIAAPESVEAAATESTAVPEPAAGPVATAADATPAVGAAATAATTAAPPTGSLPLSVDATVPQRHYDDLVAKFRLLETRLVEERAKSKQAERLRHEAETAQQARQRLEAQVADLQAQVVSLRKQDSEERRQREEREEALLEMEEHAESLTMDKELAEERADQLQAEVDQLREQVEELTLDLEIVRGEHEEELAKLAAAGEGEVLSPAAQEQVAQLQLQNDRLKEALMLLRDRTTEEKAALAKRVRDLEKFERDMPELQAKYLALKAENADNESLVEQLKLQVDDGLAAESMVEELSEKVLDLEDHITDLQNSIQDLEDLRTLSDQLEDTYVENARALEQALQEQEALVARLAGQLSLEHGLRSDRDLTIDKFRGLVRDLQERILHLEATLGSQSAAAAGTAAAELAAELHRRAAAAAETALDGSVLGGDPSAGAGAGAGAGLDAVPALQRLLAAEQARVTQADVVLRARLLRGYLPGSWAGAVQQADLLVPEAYFLELARCVVRAGGKAAAVGRLADHLLPARPDSVLAALTRPLGPAPGESDAGRLAAGQELARLGLVVTARRPLRALERGLGLLQLALSVARPGASGRVVELFAPQLAPAGGDAAAAAAAAAAGPSAAAGPLASLGSLLPDLPAAERRLDALLQALARTLAQVEGAPRLLHDAVAAVALGEYATAAGRFGQALCQRLLAGASGLEEALLGADRRRVLAGLARTHAAAIDARADDLFVVLCQAAGHLAGAWAPEPAQVTEAGADAEEPDGSGAADAPADSASASAQALAQLLTTANRHNRAIQVLAKKLRKRFDCEPALQQLAAPGRLGESLFAGEPDATGIDDAQVLVELADLERVQQVEAQLEGLLAELEGLVPALGTGSAPAPAPAAVVERLTPLAQRLGATAEAMEAIVETLHGVDRDIGPSQPEEGPLAALGERFRLALESQEQGDALREQVASLQATIQQHEAAAAAAAGRLDEERARVALLAARTASAREEAEQAAQLAASLEESRRDAQMYSEALEALRAELDDMEMQNISLRKELSAAVRVGDTADAAPQTAAASAAEANPAHSRALVRDLYATVAALRSELARTRATSIESMVATLAPLPVRRGAPVAAPATDATASSSSHSASRAAVAPAASSALSYANAVLKDSMQFLVEHRVARLRPGPVDAADVLPRGVRTAGHAERLRLLRAKLLAARQTRALHSLATGHFDPTAEDAPLPGVAKAAAV</sequence>
<dbReference type="SUPFAM" id="SSF74924">
    <property type="entry name" value="Cap-Gly domain"/>
    <property type="match status" value="1"/>
</dbReference>
<dbReference type="Pfam" id="PF01302">
    <property type="entry name" value="CAP_GLY"/>
    <property type="match status" value="1"/>
</dbReference>
<organism evidence="4">
    <name type="scientific">Fonticula alba</name>
    <name type="common">Slime mold</name>
    <dbReference type="NCBI Taxonomy" id="691883"/>
    <lineage>
        <taxon>Eukaryota</taxon>
        <taxon>Rotosphaerida</taxon>
        <taxon>Fonticulaceae</taxon>
        <taxon>Fonticula</taxon>
    </lineage>
</organism>
<name>A0A058Z3L0_FONAL</name>
<accession>A0A058Z3L0</accession>
<evidence type="ECO:0000256" key="1">
    <source>
        <dbReference type="SAM" id="Coils"/>
    </source>
</evidence>
<protein>
    <recommendedName>
        <fullName evidence="3">CAP-Gly domain-containing protein</fullName>
    </recommendedName>
</protein>
<reference evidence="4" key="1">
    <citation type="submission" date="2013-04" db="EMBL/GenBank/DDBJ databases">
        <title>The Genome Sequence of Fonticula alba ATCC 38817.</title>
        <authorList>
            <consortium name="The Broad Institute Genomics Platform"/>
            <person name="Russ C."/>
            <person name="Cuomo C."/>
            <person name="Burger G."/>
            <person name="Gray M.W."/>
            <person name="Holland P.W.H."/>
            <person name="King N."/>
            <person name="Lang F.B.F."/>
            <person name="Roger A.J."/>
            <person name="Ruiz-Trillo I."/>
            <person name="Brown M."/>
            <person name="Walker B."/>
            <person name="Young S."/>
            <person name="Zeng Q."/>
            <person name="Gargeya S."/>
            <person name="Fitzgerald M."/>
            <person name="Haas B."/>
            <person name="Abouelleil A."/>
            <person name="Allen A.W."/>
            <person name="Alvarado L."/>
            <person name="Arachchi H.M."/>
            <person name="Berlin A.M."/>
            <person name="Chapman S.B."/>
            <person name="Gainer-Dewar J."/>
            <person name="Goldberg J."/>
            <person name="Griggs A."/>
            <person name="Gujja S."/>
            <person name="Hansen M."/>
            <person name="Howarth C."/>
            <person name="Imamovic A."/>
            <person name="Ireland A."/>
            <person name="Larimer J."/>
            <person name="McCowan C."/>
            <person name="Murphy C."/>
            <person name="Pearson M."/>
            <person name="Poon T.W."/>
            <person name="Priest M."/>
            <person name="Roberts A."/>
            <person name="Saif S."/>
            <person name="Shea T."/>
            <person name="Sisk P."/>
            <person name="Sykes S."/>
            <person name="Wortman J."/>
            <person name="Nusbaum C."/>
            <person name="Birren B."/>
        </authorList>
    </citation>
    <scope>NUCLEOTIDE SEQUENCE [LARGE SCALE GENOMIC DNA]</scope>
    <source>
        <strain evidence="4">ATCC 38817</strain>
    </source>
</reference>
<dbReference type="eggNOG" id="KOG0971">
    <property type="taxonomic scope" value="Eukaryota"/>
</dbReference>
<feature type="compositionally biased region" description="Basic and acidic residues" evidence="2">
    <location>
        <begin position="179"/>
        <end position="192"/>
    </location>
</feature>
<dbReference type="Gene3D" id="2.30.30.190">
    <property type="entry name" value="CAP Gly-rich-like domain"/>
    <property type="match status" value="1"/>
</dbReference>
<dbReference type="Proteomes" id="UP000030693">
    <property type="component" value="Unassembled WGS sequence"/>
</dbReference>
<feature type="coiled-coil region" evidence="1">
    <location>
        <begin position="1035"/>
        <end position="1128"/>
    </location>
</feature>
<dbReference type="PROSITE" id="PS50245">
    <property type="entry name" value="CAP_GLY_2"/>
    <property type="match status" value="1"/>
</dbReference>
<feature type="compositionally biased region" description="Low complexity" evidence="2">
    <location>
        <begin position="855"/>
        <end position="864"/>
    </location>
</feature>
<feature type="domain" description="CAP-Gly" evidence="3">
    <location>
        <begin position="25"/>
        <end position="67"/>
    </location>
</feature>
<dbReference type="STRING" id="691883.A0A058Z3L0"/>
<keyword evidence="1" id="KW-0175">Coiled coil</keyword>
<dbReference type="SMART" id="SM01052">
    <property type="entry name" value="CAP_GLY"/>
    <property type="match status" value="1"/>
</dbReference>
<dbReference type="OMA" id="HASAFHC"/>
<dbReference type="PANTHER" id="PTHR18916">
    <property type="entry name" value="DYNACTIN 1-RELATED MICROTUBULE-BINDING"/>
    <property type="match status" value="1"/>
</dbReference>
<dbReference type="InterPro" id="IPR036859">
    <property type="entry name" value="CAP-Gly_dom_sf"/>
</dbReference>
<feature type="region of interest" description="Disordered" evidence="2">
    <location>
        <begin position="179"/>
        <end position="199"/>
    </location>
</feature>
<dbReference type="OrthoDB" id="5295208at2759"/>
<feature type="coiled-coil region" evidence="1">
    <location>
        <begin position="386"/>
        <end position="448"/>
    </location>
</feature>
<feature type="region of interest" description="Disordered" evidence="2">
    <location>
        <begin position="844"/>
        <end position="864"/>
    </location>
</feature>
<evidence type="ECO:0000256" key="2">
    <source>
        <dbReference type="SAM" id="MobiDB-lite"/>
    </source>
</evidence>
<evidence type="ECO:0000313" key="5">
    <source>
        <dbReference type="Proteomes" id="UP000030693"/>
    </source>
</evidence>
<dbReference type="RefSeq" id="XP_009496450.1">
    <property type="nucleotide sequence ID" value="XM_009498175.1"/>
</dbReference>
<dbReference type="EMBL" id="KB932207">
    <property type="protein sequence ID" value="KCV68879.1"/>
    <property type="molecule type" value="Genomic_DNA"/>
</dbReference>
<gene>
    <name evidence="4" type="ORF">H696_04297</name>
</gene>
<keyword evidence="5" id="KW-1185">Reference proteome</keyword>
<evidence type="ECO:0000313" key="4">
    <source>
        <dbReference type="EMBL" id="KCV68879.1"/>
    </source>
</evidence>
<dbReference type="PROSITE" id="PS00845">
    <property type="entry name" value="CAP_GLY_1"/>
    <property type="match status" value="1"/>
</dbReference>
<dbReference type="InterPro" id="IPR000938">
    <property type="entry name" value="CAP-Gly_domain"/>
</dbReference>
<dbReference type="GeneID" id="20529022"/>
<evidence type="ECO:0000259" key="3">
    <source>
        <dbReference type="PROSITE" id="PS50245"/>
    </source>
</evidence>
<proteinExistence type="predicted"/>